<evidence type="ECO:0000256" key="4">
    <source>
        <dbReference type="ARBA" id="ARBA00023136"/>
    </source>
</evidence>
<keyword evidence="4 5" id="KW-0472">Membrane</keyword>
<dbReference type="EMBL" id="JACMRX010000005">
    <property type="protein sequence ID" value="KAF7988432.1"/>
    <property type="molecule type" value="Genomic_DNA"/>
</dbReference>
<feature type="transmembrane region" description="Helical" evidence="5">
    <location>
        <begin position="416"/>
        <end position="435"/>
    </location>
</feature>
<dbReference type="PANTHER" id="PTHR22950:SF154">
    <property type="entry name" value="PROTON-COUPLED AMINO ACID TRANSPORTER-LIKE PROTEIN PATHETIC"/>
    <property type="match status" value="1"/>
</dbReference>
<feature type="transmembrane region" description="Helical" evidence="5">
    <location>
        <begin position="67"/>
        <end position="89"/>
    </location>
</feature>
<evidence type="ECO:0000259" key="6">
    <source>
        <dbReference type="Pfam" id="PF01490"/>
    </source>
</evidence>
<dbReference type="Proteomes" id="UP000639338">
    <property type="component" value="Unassembled WGS sequence"/>
</dbReference>
<feature type="transmembrane region" description="Helical" evidence="5">
    <location>
        <begin position="173"/>
        <end position="190"/>
    </location>
</feature>
<feature type="transmembrane region" description="Helical" evidence="5">
    <location>
        <begin position="303"/>
        <end position="332"/>
    </location>
</feature>
<evidence type="ECO:0000256" key="5">
    <source>
        <dbReference type="SAM" id="Phobius"/>
    </source>
</evidence>
<feature type="transmembrane region" description="Helical" evidence="5">
    <location>
        <begin position="374"/>
        <end position="395"/>
    </location>
</feature>
<dbReference type="AlphaFoldDB" id="A0A834XMW3"/>
<feature type="domain" description="Amino acid transporter transmembrane" evidence="6">
    <location>
        <begin position="38"/>
        <end position="434"/>
    </location>
</feature>
<dbReference type="GO" id="GO:0015179">
    <property type="term" value="F:L-amino acid transmembrane transporter activity"/>
    <property type="evidence" value="ECO:0007669"/>
    <property type="project" value="TreeGrafter"/>
</dbReference>
<evidence type="ECO:0000313" key="8">
    <source>
        <dbReference type="Proteomes" id="UP000639338"/>
    </source>
</evidence>
<organism evidence="7 8">
    <name type="scientific">Aphidius gifuensis</name>
    <name type="common">Parasitoid wasp</name>
    <dbReference type="NCBI Taxonomy" id="684658"/>
    <lineage>
        <taxon>Eukaryota</taxon>
        <taxon>Metazoa</taxon>
        <taxon>Ecdysozoa</taxon>
        <taxon>Arthropoda</taxon>
        <taxon>Hexapoda</taxon>
        <taxon>Insecta</taxon>
        <taxon>Pterygota</taxon>
        <taxon>Neoptera</taxon>
        <taxon>Endopterygota</taxon>
        <taxon>Hymenoptera</taxon>
        <taxon>Apocrita</taxon>
        <taxon>Ichneumonoidea</taxon>
        <taxon>Braconidae</taxon>
        <taxon>Aphidiinae</taxon>
        <taxon>Aphidius</taxon>
    </lineage>
</organism>
<feature type="transmembrane region" description="Helical" evidence="5">
    <location>
        <begin position="261"/>
        <end position="283"/>
    </location>
</feature>
<gene>
    <name evidence="7" type="ORF">HCN44_001005</name>
</gene>
<dbReference type="OrthoDB" id="1684102at2759"/>
<name>A0A834XMW3_APHGI</name>
<dbReference type="GO" id="GO:0005774">
    <property type="term" value="C:vacuolar membrane"/>
    <property type="evidence" value="ECO:0007669"/>
    <property type="project" value="TreeGrafter"/>
</dbReference>
<feature type="transmembrane region" description="Helical" evidence="5">
    <location>
        <begin position="202"/>
        <end position="220"/>
    </location>
</feature>
<sequence length="446" mass="49991">MNYNIRKYFSGRSTKDTENGAENNFNPFVERKIEDPTTDRDTLAHLLKASLGTGILAMPCAFRSSGLALGIISTIVISFICTYCAYILVKCAHVLYYRTIKTQMSYADVAETALKVGPKPFQIFAKPLRIFVDVGLFVTYFGACIGYTVIVATSIQPVVNYYQGIPDNPNERPLLILGLLLVPFILLTLIPNLKKLTPVSMTANVFMFISLCTILSWIIYNMKFNEAKNSDKFRLFGAIGVVMPLENKMMTPQNFIGPFGVLNKGMTFVTIMYMIVGVFGYLHDPANKKDMVMLEMPIDSEFLLLRLISQGVRILVASAVFCTYSLQFFVCLDISWSWIKKYFTKHENIANYILRIVLVFMSVILAMICPHINIIMGLIGAFCLSIMGLLIPVVIESITFWSCDSTCRRLLRTSKNIVIGIVAISALYFGTSGAFNDLMKVINPTE</sequence>
<proteinExistence type="predicted"/>
<dbReference type="Pfam" id="PF01490">
    <property type="entry name" value="Aa_trans"/>
    <property type="match status" value="1"/>
</dbReference>
<feature type="transmembrane region" description="Helical" evidence="5">
    <location>
        <begin position="130"/>
        <end position="153"/>
    </location>
</feature>
<reference evidence="7 8" key="1">
    <citation type="submission" date="2020-08" db="EMBL/GenBank/DDBJ databases">
        <title>Aphidius gifuensis genome sequencing and assembly.</title>
        <authorList>
            <person name="Du Z."/>
        </authorList>
    </citation>
    <scope>NUCLEOTIDE SEQUENCE [LARGE SCALE GENOMIC DNA]</scope>
    <source>
        <strain evidence="7">YNYX2018</strain>
        <tissue evidence="7">Adults</tissue>
    </source>
</reference>
<evidence type="ECO:0000256" key="3">
    <source>
        <dbReference type="ARBA" id="ARBA00022989"/>
    </source>
</evidence>
<evidence type="ECO:0000256" key="2">
    <source>
        <dbReference type="ARBA" id="ARBA00022692"/>
    </source>
</evidence>
<dbReference type="InterPro" id="IPR013057">
    <property type="entry name" value="AA_transpt_TM"/>
</dbReference>
<evidence type="ECO:0000313" key="7">
    <source>
        <dbReference type="EMBL" id="KAF7988432.1"/>
    </source>
</evidence>
<keyword evidence="8" id="KW-1185">Reference proteome</keyword>
<comment type="caution">
    <text evidence="7">The sequence shown here is derived from an EMBL/GenBank/DDBJ whole genome shotgun (WGS) entry which is preliminary data.</text>
</comment>
<dbReference type="PANTHER" id="PTHR22950">
    <property type="entry name" value="AMINO ACID TRANSPORTER"/>
    <property type="match status" value="1"/>
</dbReference>
<feature type="transmembrane region" description="Helical" evidence="5">
    <location>
        <begin position="352"/>
        <end position="368"/>
    </location>
</feature>
<keyword evidence="2 5" id="KW-0812">Transmembrane</keyword>
<evidence type="ECO:0000256" key="1">
    <source>
        <dbReference type="ARBA" id="ARBA00004141"/>
    </source>
</evidence>
<accession>A0A834XMW3</accession>
<protein>
    <recommendedName>
        <fullName evidence="6">Amino acid transporter transmembrane domain-containing protein</fullName>
    </recommendedName>
</protein>
<comment type="subcellular location">
    <subcellularLocation>
        <location evidence="1">Membrane</location>
        <topology evidence="1">Multi-pass membrane protein</topology>
    </subcellularLocation>
</comment>
<keyword evidence="3 5" id="KW-1133">Transmembrane helix</keyword>